<keyword evidence="2" id="KW-1015">Disulfide bond</keyword>
<evidence type="ECO:0000256" key="2">
    <source>
        <dbReference type="ARBA" id="ARBA00023157"/>
    </source>
</evidence>
<dbReference type="Proteomes" id="UP000289996">
    <property type="component" value="Unassembled WGS sequence"/>
</dbReference>
<protein>
    <recommendedName>
        <fullName evidence="5">LamG-like jellyroll fold domain-containing protein</fullName>
    </recommendedName>
</protein>
<dbReference type="InterPro" id="IPR013320">
    <property type="entry name" value="ConA-like_dom_sf"/>
</dbReference>
<dbReference type="InterPro" id="IPR044081">
    <property type="entry name" value="DUF5776"/>
</dbReference>
<dbReference type="SUPFAM" id="SSF49384">
    <property type="entry name" value="Carbohydrate-binding domain"/>
    <property type="match status" value="1"/>
</dbReference>
<dbReference type="EMBL" id="UYIG01000185">
    <property type="protein sequence ID" value="VDG30290.1"/>
    <property type="molecule type" value="Genomic_DNA"/>
</dbReference>
<feature type="compositionally biased region" description="Low complexity" evidence="3">
    <location>
        <begin position="935"/>
        <end position="944"/>
    </location>
</feature>
<dbReference type="InterPro" id="IPR008965">
    <property type="entry name" value="CBM2/CBM3_carb-bd_dom_sf"/>
</dbReference>
<dbReference type="SUPFAM" id="SSF53649">
    <property type="entry name" value="Alkaline phosphatase-like"/>
    <property type="match status" value="1"/>
</dbReference>
<feature type="signal peptide" evidence="4">
    <location>
        <begin position="1"/>
        <end position="27"/>
    </location>
</feature>
<evidence type="ECO:0000256" key="3">
    <source>
        <dbReference type="SAM" id="MobiDB-lite"/>
    </source>
</evidence>
<dbReference type="SUPFAM" id="SSF49899">
    <property type="entry name" value="Concanavalin A-like lectins/glucanases"/>
    <property type="match status" value="1"/>
</dbReference>
<feature type="domain" description="LamG-like jellyroll fold" evidence="5">
    <location>
        <begin position="114"/>
        <end position="255"/>
    </location>
</feature>
<dbReference type="AlphaFoldDB" id="A0A660E3V3"/>
<gene>
    <name evidence="6" type="ORF">MUDAN_MDHGFNIF_01841</name>
</gene>
<evidence type="ECO:0000259" key="5">
    <source>
        <dbReference type="SMART" id="SM00560"/>
    </source>
</evidence>
<dbReference type="Gene3D" id="3.40.720.10">
    <property type="entry name" value="Alkaline Phosphatase, subunit A"/>
    <property type="match status" value="1"/>
</dbReference>
<dbReference type="Gene3D" id="2.60.120.200">
    <property type="match status" value="1"/>
</dbReference>
<organism evidence="6 7">
    <name type="scientific">Lactiplantibacillus mudanjiangensis</name>
    <dbReference type="NCBI Taxonomy" id="1296538"/>
    <lineage>
        <taxon>Bacteria</taxon>
        <taxon>Bacillati</taxon>
        <taxon>Bacillota</taxon>
        <taxon>Bacilli</taxon>
        <taxon>Lactobacillales</taxon>
        <taxon>Lactobacillaceae</taxon>
        <taxon>Lactiplantibacillus</taxon>
    </lineage>
</organism>
<dbReference type="RefSeq" id="WP_130856973.1">
    <property type="nucleotide sequence ID" value="NZ_UYIG01000185.1"/>
</dbReference>
<keyword evidence="1 4" id="KW-0732">Signal</keyword>
<dbReference type="Pfam" id="PF01663">
    <property type="entry name" value="Phosphodiest"/>
    <property type="match status" value="1"/>
</dbReference>
<feature type="compositionally biased region" description="Polar residues" evidence="3">
    <location>
        <begin position="970"/>
        <end position="979"/>
    </location>
</feature>
<evidence type="ECO:0000256" key="4">
    <source>
        <dbReference type="SAM" id="SignalP"/>
    </source>
</evidence>
<dbReference type="InterPro" id="IPR017850">
    <property type="entry name" value="Alkaline_phosphatase_core_sf"/>
</dbReference>
<proteinExistence type="predicted"/>
<evidence type="ECO:0000313" key="7">
    <source>
        <dbReference type="Proteomes" id="UP000289996"/>
    </source>
</evidence>
<evidence type="ECO:0000313" key="6">
    <source>
        <dbReference type="EMBL" id="VDG30290.1"/>
    </source>
</evidence>
<dbReference type="InterPro" id="IPR006558">
    <property type="entry name" value="LamG-like"/>
</dbReference>
<reference evidence="6 7" key="1">
    <citation type="submission" date="2018-11" db="EMBL/GenBank/DDBJ databases">
        <authorList>
            <person name="Wuyts S."/>
        </authorList>
    </citation>
    <scope>NUCLEOTIDE SEQUENCE [LARGE SCALE GENOMIC DNA]</scope>
    <source>
        <strain evidence="6">Lactobacillus mudanjiangensis AMBF249</strain>
    </source>
</reference>
<sequence length="1161" mass="126096">MNSRVLTTIALCSATLILMTTAAPATAAIKTNANQPRVSRATTPATAVKPFADIDLSKASPVDKAGAFKDVKTIGSGKPTITDDRNVDGKVTAFDGNSGYALPLDTDFYKKLDKGVTIEAFFKYSGSDSGEHDILSNQQGGGLGLGVNNGQLTFFVNDRANDGNVHHEQQLKGKLERNKWIHAVGVIDTQAKESRLYINGQLAEKTTNDGTIKRPNNAANNFVIGGDSGPNNALQFGMTGEIKTAKIYDQALTVDDISQLSATSLADVHAPKAIVEQGFNTQLVGPSDVVAGHTYNLNVHTRQLKKGDINKLEYDVVFDADKFEYSGADSLLGGKQHTQVTRKDDHTLHIVSTAGLSTAEAKQFSQTRLARIQLKAKATKKNVKATITVKDVTASIDDKKVTKVDMNAVTEQAITIHAKDINDYNGDGIIGVGDVALAPTERKAAVAQAAEIRPYKHVVVLTTDGGGNPWDPEGMYYTKSNSILPKWTTDKTILSKRENAYTMDLFNNKFAMSTSAKSVKPSISAQNYSSMLHGIAWGEMEKSYQMDNASAAQKYFADFDKKEAKYPSIFKVLQHNIPTRGLAAFAEWDPIINGIIEPDATVQSSKSAAWKSFDDVANYIDSDQFNDTALMYMQSDQMDHQGHSHGWYNDEYWKTYKNYDAMFKRVMDNLEKTGHVHDTLVIANADHGGSGLSHGSSDPSNMDIFLGLGGETVDAGRRLKGGSNADISALVLNALQVKKPSSMKGEVFDTSAFLPQTELAKKKRAVETVTLERTTNQFALKFKAQGNRQIRTVDTRIDLGGQDVDKIVVPTGAKVVRQGLQNGVLKLTLSFDRQPSDTLATVTLKSEATKSVGKVAIKEAMLGTDKGQEVLSDLTNKDVASTGEANGGQTTKPTEPSESGDGNQTTKPTEPGNPGDGNLVIKPEQPGLPGDNGQTTKPTKPTKPNESGNGGQTTKPKPSVPGNNDGHASVSGNGNTTAVKPTKPATGGSVTNVVAPHEEATKPEKHKKNNLKGKIVYAQKKLGFYKKTTFTKKNRYKFFTARSQNKWAQFKIVKKQGNRYQVKDINKGSKTYGKTGYITTNSKYVTSAEYTKKAVKVKVINARGLSAYKTKALKGKTTHYKKDTVLKVKQIVKVKGKYRFQLKNGKYITADKHMVHAYFVK</sequence>
<feature type="chain" id="PRO_5025063841" description="LamG-like jellyroll fold domain-containing protein" evidence="4">
    <location>
        <begin position="28"/>
        <end position="1161"/>
    </location>
</feature>
<dbReference type="GO" id="GO:0030246">
    <property type="term" value="F:carbohydrate binding"/>
    <property type="evidence" value="ECO:0007669"/>
    <property type="project" value="InterPro"/>
</dbReference>
<dbReference type="InterPro" id="IPR002591">
    <property type="entry name" value="Phosphodiest/P_Trfase"/>
</dbReference>
<dbReference type="SMART" id="SM00560">
    <property type="entry name" value="LamGL"/>
    <property type="match status" value="1"/>
</dbReference>
<keyword evidence="7" id="KW-1185">Reference proteome</keyword>
<feature type="compositionally biased region" description="Polar residues" evidence="3">
    <location>
        <begin position="883"/>
        <end position="908"/>
    </location>
</feature>
<dbReference type="Gene3D" id="2.60.40.680">
    <property type="match status" value="1"/>
</dbReference>
<dbReference type="Pfam" id="PF13385">
    <property type="entry name" value="Laminin_G_3"/>
    <property type="match status" value="1"/>
</dbReference>
<dbReference type="Pfam" id="PF19087">
    <property type="entry name" value="DUF5776"/>
    <property type="match status" value="1"/>
</dbReference>
<name>A0A660E3V3_9LACO</name>
<accession>A0A660E3V3</accession>
<evidence type="ECO:0000256" key="1">
    <source>
        <dbReference type="ARBA" id="ARBA00022729"/>
    </source>
</evidence>
<feature type="region of interest" description="Disordered" evidence="3">
    <location>
        <begin position="879"/>
        <end position="1008"/>
    </location>
</feature>